<reference evidence="2 3" key="1">
    <citation type="submission" date="2015-01" db="EMBL/GenBank/DDBJ databases">
        <title>Lifestyle Evolution in Cyanobacterial Symbionts of Sponges.</title>
        <authorList>
            <person name="Burgsdorf I."/>
            <person name="Slaby B.M."/>
            <person name="Handley K.M."/>
            <person name="Haber M."/>
            <person name="Blom J."/>
            <person name="Marshall C.W."/>
            <person name="Gilbert J.A."/>
            <person name="Hentschel U."/>
            <person name="Steindler L."/>
        </authorList>
    </citation>
    <scope>NUCLEOTIDE SEQUENCE [LARGE SCALE GENOMIC DNA]</scope>
    <source>
        <strain evidence="2">SP3</strain>
    </source>
</reference>
<dbReference type="Pfam" id="PF00805">
    <property type="entry name" value="Pentapeptide"/>
    <property type="match status" value="2"/>
</dbReference>
<dbReference type="InterPro" id="IPR044213">
    <property type="entry name" value="At2g44920-like"/>
</dbReference>
<feature type="region of interest" description="Disordered" evidence="1">
    <location>
        <begin position="148"/>
        <end position="169"/>
    </location>
</feature>
<dbReference type="EMBL" id="JXQG01000034">
    <property type="protein sequence ID" value="KKZ11964.1"/>
    <property type="molecule type" value="Genomic_DNA"/>
</dbReference>
<comment type="caution">
    <text evidence="2">The sequence shown here is derived from an EMBL/GenBank/DDBJ whole genome shotgun (WGS) entry which is preliminary data.</text>
</comment>
<evidence type="ECO:0000256" key="1">
    <source>
        <dbReference type="SAM" id="MobiDB-lite"/>
    </source>
</evidence>
<feature type="compositionally biased region" description="Polar residues" evidence="1">
    <location>
        <begin position="160"/>
        <end position="169"/>
    </location>
</feature>
<dbReference type="PANTHER" id="PTHR47200">
    <property type="entry name" value="THYLAKOID LUMENAL 15 KDA PROTEIN 1, CHLOROPLASTIC"/>
    <property type="match status" value="1"/>
</dbReference>
<dbReference type="Gene3D" id="2.160.20.80">
    <property type="entry name" value="E3 ubiquitin-protein ligase SopA"/>
    <property type="match status" value="1"/>
</dbReference>
<organism evidence="2 3">
    <name type="scientific">Candidatus Synechococcus spongiarum SP3</name>
    <dbReference type="NCBI Taxonomy" id="1604020"/>
    <lineage>
        <taxon>Bacteria</taxon>
        <taxon>Bacillati</taxon>
        <taxon>Cyanobacteriota</taxon>
        <taxon>Cyanophyceae</taxon>
        <taxon>Synechococcales</taxon>
        <taxon>Synechococcaceae</taxon>
        <taxon>Synechococcus</taxon>
    </lineage>
</organism>
<dbReference type="SUPFAM" id="SSF141571">
    <property type="entry name" value="Pentapeptide repeat-like"/>
    <property type="match status" value="1"/>
</dbReference>
<dbReference type="InterPro" id="IPR001646">
    <property type="entry name" value="5peptide_repeat"/>
</dbReference>
<protein>
    <submittedName>
        <fullName evidence="2">Low-complexity protein</fullName>
    </submittedName>
</protein>
<gene>
    <name evidence="2" type="ORF">TE42_06385</name>
</gene>
<name>A0A0G2HKH2_9SYNE</name>
<dbReference type="Proteomes" id="UP000035067">
    <property type="component" value="Unassembled WGS sequence"/>
</dbReference>
<dbReference type="AlphaFoldDB" id="A0A0G2HKH2"/>
<feature type="compositionally biased region" description="Basic and acidic residues" evidence="1">
    <location>
        <begin position="148"/>
        <end position="159"/>
    </location>
</feature>
<proteinExistence type="predicted"/>
<dbReference type="PATRIC" id="fig|1604020.3.peg.956"/>
<evidence type="ECO:0000313" key="2">
    <source>
        <dbReference type="EMBL" id="KKZ11964.1"/>
    </source>
</evidence>
<dbReference type="PANTHER" id="PTHR47200:SF2">
    <property type="entry name" value="THYLAKOID LUMENAL 15 KDA PROTEIN 1, CHLOROPLASTIC"/>
    <property type="match status" value="1"/>
</dbReference>
<evidence type="ECO:0000313" key="3">
    <source>
        <dbReference type="Proteomes" id="UP000035067"/>
    </source>
</evidence>
<accession>A0A0G2HKH2</accession>
<sequence>MVRLRRLLGLAAALLLILLTPAPTLAITAPELRGASANAVISLNLHGRQLQGAEYIKADLKEVDLSGSDLTGAVFNTSNLSGADLRDAILRDVVAFASQFNDADLRNAVLENGLFMQSSFTDARISGADFTNAVVDRSQLPHLCQRADGHNSITDRDTRTSLNCPQPKG</sequence>